<protein>
    <submittedName>
        <fullName evidence="1">Uncharacterized protein</fullName>
    </submittedName>
</protein>
<evidence type="ECO:0000313" key="2">
    <source>
        <dbReference type="Proteomes" id="UP000266861"/>
    </source>
</evidence>
<reference evidence="1 2" key="1">
    <citation type="submission" date="2018-08" db="EMBL/GenBank/DDBJ databases">
        <title>Genome and evolution of the arbuscular mycorrhizal fungus Diversispora epigaea (formerly Glomus versiforme) and its bacterial endosymbionts.</title>
        <authorList>
            <person name="Sun X."/>
            <person name="Fei Z."/>
            <person name="Harrison M."/>
        </authorList>
    </citation>
    <scope>NUCLEOTIDE SEQUENCE [LARGE SCALE GENOMIC DNA]</scope>
    <source>
        <strain evidence="1 2">IT104</strain>
    </source>
</reference>
<dbReference type="OrthoDB" id="2412213at2759"/>
<dbReference type="Proteomes" id="UP000266861">
    <property type="component" value="Unassembled WGS sequence"/>
</dbReference>
<organism evidence="1 2">
    <name type="scientific">Diversispora epigaea</name>
    <dbReference type="NCBI Taxonomy" id="1348612"/>
    <lineage>
        <taxon>Eukaryota</taxon>
        <taxon>Fungi</taxon>
        <taxon>Fungi incertae sedis</taxon>
        <taxon>Mucoromycota</taxon>
        <taxon>Glomeromycotina</taxon>
        <taxon>Glomeromycetes</taxon>
        <taxon>Diversisporales</taxon>
        <taxon>Diversisporaceae</taxon>
        <taxon>Diversispora</taxon>
    </lineage>
</organism>
<gene>
    <name evidence="1" type="ORF">Glove_575g25</name>
</gene>
<dbReference type="EMBL" id="PQFF01000485">
    <property type="protein sequence ID" value="RHZ47640.1"/>
    <property type="molecule type" value="Genomic_DNA"/>
</dbReference>
<dbReference type="AlphaFoldDB" id="A0A397GHY2"/>
<comment type="caution">
    <text evidence="1">The sequence shown here is derived from an EMBL/GenBank/DDBJ whole genome shotgun (WGS) entry which is preliminary data.</text>
</comment>
<sequence length="207" mass="24314">MATDEKLIFTLVKKENLRLNNNDNAIFHNKKITGCAFFIMIKQKFRSYNMKGELVSVLVDFTKGLSHQETFQGKLKNFLSYKTLKKVKEIFSKFGYDEVDINIILSFKLEFVKIDDNDEELKQYINELKCKIRFYGPASATDWYFTPEKFYRIEKGYHIKIEKDALSNDSELCQDVKKVMEVLVGLLKDRINVEDSSDYPILEDALR</sequence>
<keyword evidence="2" id="KW-1185">Reference proteome</keyword>
<accession>A0A397GHY2</accession>
<proteinExistence type="predicted"/>
<evidence type="ECO:0000313" key="1">
    <source>
        <dbReference type="EMBL" id="RHZ47640.1"/>
    </source>
</evidence>
<name>A0A397GHY2_9GLOM</name>